<sequence>MDSQKPPIPSARKNAPYPPAGVPAPGPGQLFHGVGGGAAENAPPRGTTPPPSAVYGNLPGRGHSGGPSQPGYPFFGATHTEGDRSGLSTQPAPGLATGPAGNHPVVSGPVTDFYGSADRHAMGPMQPPVFNHFATLQSASGAAGRAAVNSALNQTAGNGTLHMGSSGIGASHGGVPLTTNDGFHMSADPQQHATIDPHSSFSADGRTHLYADGSSSTVAPQQPGQMGNRPVNHVPGQVGSAIEGQAAAGSYYHPIDPTAQPVQDTHESGTGSYYPDPAQAAKAAGT</sequence>
<feature type="region of interest" description="Disordered" evidence="1">
    <location>
        <begin position="1"/>
        <end position="104"/>
    </location>
</feature>
<dbReference type="EMBL" id="MU404350">
    <property type="protein sequence ID" value="KAI1619059.1"/>
    <property type="molecule type" value="Genomic_DNA"/>
</dbReference>
<feature type="compositionally biased region" description="Polar residues" evidence="1">
    <location>
        <begin position="188"/>
        <end position="202"/>
    </location>
</feature>
<gene>
    <name evidence="2" type="ORF">EDD36DRAFT_460692</name>
</gene>
<evidence type="ECO:0000313" key="2">
    <source>
        <dbReference type="EMBL" id="KAI1619059.1"/>
    </source>
</evidence>
<dbReference type="AlphaFoldDB" id="A0AAN6IKZ6"/>
<proteinExistence type="predicted"/>
<comment type="caution">
    <text evidence="2">The sequence shown here is derived from an EMBL/GenBank/DDBJ whole genome shotgun (WGS) entry which is preliminary data.</text>
</comment>
<feature type="compositionally biased region" description="Polar residues" evidence="1">
    <location>
        <begin position="213"/>
        <end position="225"/>
    </location>
</feature>
<accession>A0AAN6IKZ6</accession>
<name>A0AAN6IKZ6_9EURO</name>
<evidence type="ECO:0000256" key="1">
    <source>
        <dbReference type="SAM" id="MobiDB-lite"/>
    </source>
</evidence>
<reference evidence="2" key="1">
    <citation type="journal article" date="2022" name="bioRxiv">
        <title>Deciphering the potential niche of two novel black yeast fungi from a biological soil crust based on their genomes, phenotypes, and melanin regulation.</title>
        <authorList>
            <consortium name="DOE Joint Genome Institute"/>
            <person name="Carr E.C."/>
            <person name="Barton Q."/>
            <person name="Grambo S."/>
            <person name="Sullivan M."/>
            <person name="Renfro C.M."/>
            <person name="Kuo A."/>
            <person name="Pangilinan J."/>
            <person name="Lipzen A."/>
            <person name="Keymanesh K."/>
            <person name="Savage E."/>
            <person name="Barry K."/>
            <person name="Grigoriev I.V."/>
            <person name="Riekhof W.R."/>
            <person name="Harris S.S."/>
        </authorList>
    </citation>
    <scope>NUCLEOTIDE SEQUENCE</scope>
    <source>
        <strain evidence="2">JF 03-4F</strain>
    </source>
</reference>
<feature type="compositionally biased region" description="Polar residues" evidence="1">
    <location>
        <begin position="260"/>
        <end position="271"/>
    </location>
</feature>
<feature type="region of interest" description="Disordered" evidence="1">
    <location>
        <begin position="251"/>
        <end position="286"/>
    </location>
</feature>
<feature type="compositionally biased region" description="Pro residues" evidence="1">
    <location>
        <begin position="16"/>
        <end position="26"/>
    </location>
</feature>
<organism evidence="2 3">
    <name type="scientific">Exophiala viscosa</name>
    <dbReference type="NCBI Taxonomy" id="2486360"/>
    <lineage>
        <taxon>Eukaryota</taxon>
        <taxon>Fungi</taxon>
        <taxon>Dikarya</taxon>
        <taxon>Ascomycota</taxon>
        <taxon>Pezizomycotina</taxon>
        <taxon>Eurotiomycetes</taxon>
        <taxon>Chaetothyriomycetidae</taxon>
        <taxon>Chaetothyriales</taxon>
        <taxon>Herpotrichiellaceae</taxon>
        <taxon>Exophiala</taxon>
    </lineage>
</organism>
<evidence type="ECO:0000313" key="3">
    <source>
        <dbReference type="Proteomes" id="UP001203852"/>
    </source>
</evidence>
<protein>
    <submittedName>
        <fullName evidence="2">Uncharacterized protein</fullName>
    </submittedName>
</protein>
<keyword evidence="3" id="KW-1185">Reference proteome</keyword>
<dbReference type="Proteomes" id="UP001203852">
    <property type="component" value="Unassembled WGS sequence"/>
</dbReference>
<feature type="region of interest" description="Disordered" evidence="1">
    <location>
        <begin position="163"/>
        <end position="237"/>
    </location>
</feature>